<accession>K3Z0I6</accession>
<feature type="domain" description="DUF6598" evidence="1">
    <location>
        <begin position="103"/>
        <end position="288"/>
    </location>
</feature>
<dbReference type="HOGENOM" id="CLU_030845_4_0_1"/>
<dbReference type="eggNOG" id="ENOG502R54Z">
    <property type="taxonomic scope" value="Eukaryota"/>
</dbReference>
<name>K3Z0I6_SETIT</name>
<dbReference type="EMBL" id="AGNK02000143">
    <property type="status" value="NOT_ANNOTATED_CDS"/>
    <property type="molecule type" value="Genomic_DNA"/>
</dbReference>
<dbReference type="OMA" id="NIDCKCI"/>
<dbReference type="PANTHER" id="PTHR33065">
    <property type="entry name" value="OS07G0486400 PROTEIN"/>
    <property type="match status" value="1"/>
</dbReference>
<dbReference type="Proteomes" id="UP000004995">
    <property type="component" value="Unassembled WGS sequence"/>
</dbReference>
<dbReference type="Gramene" id="KQL28941">
    <property type="protein sequence ID" value="KQL28941"/>
    <property type="gene ID" value="SETIT_020052mg"/>
</dbReference>
<sequence>MAAGGGLVVAAGSGLGCDDDKEFFFDEAEEQEAQKEEQRVRAANAHKFALAKILDYDPKQGGRYYNRYHFEDFSRFDLDEESPLGPMRYTDKVCDWYLEYAAVNILSVKVSSLDVDFPINVYGTVIARDNIDCKCIYLFHREKDHCQLITSKVRSIIDLDWPKRALGLLDDAYVEIDLKITDDQGQEEEELSKGFVTIRGIAGRYLDKSIVESKDLATRLSTMEVKYAVVHEAVEATISIEVTEGEFSGKITASATGSRLNVVLHDSEVAGVMNAGNGKGDMQLMRSVDLLVTFVDTTGNVKSMGFTPGMKGRVEAGTSVGLTSMLVKVAWSLITN</sequence>
<evidence type="ECO:0000259" key="1">
    <source>
        <dbReference type="Pfam" id="PF20241"/>
    </source>
</evidence>
<dbReference type="AlphaFoldDB" id="K3Z0I6"/>
<evidence type="ECO:0000313" key="2">
    <source>
        <dbReference type="EnsemblPlants" id="KQL28941"/>
    </source>
</evidence>
<dbReference type="PANTHER" id="PTHR33065:SF64">
    <property type="entry name" value="OS05G0109100 PROTEIN"/>
    <property type="match status" value="1"/>
</dbReference>
<reference evidence="3" key="1">
    <citation type="journal article" date="2012" name="Nat. Biotechnol.">
        <title>Reference genome sequence of the model plant Setaria.</title>
        <authorList>
            <person name="Bennetzen J.L."/>
            <person name="Schmutz J."/>
            <person name="Wang H."/>
            <person name="Percifield R."/>
            <person name="Hawkins J."/>
            <person name="Pontaroli A.C."/>
            <person name="Estep M."/>
            <person name="Feng L."/>
            <person name="Vaughn J.N."/>
            <person name="Grimwood J."/>
            <person name="Jenkins J."/>
            <person name="Barry K."/>
            <person name="Lindquist E."/>
            <person name="Hellsten U."/>
            <person name="Deshpande S."/>
            <person name="Wang X."/>
            <person name="Wu X."/>
            <person name="Mitros T."/>
            <person name="Triplett J."/>
            <person name="Yang X."/>
            <person name="Ye C.Y."/>
            <person name="Mauro-Herrera M."/>
            <person name="Wang L."/>
            <person name="Li P."/>
            <person name="Sharma M."/>
            <person name="Sharma R."/>
            <person name="Ronald P.C."/>
            <person name="Panaud O."/>
            <person name="Kellogg E.A."/>
            <person name="Brutnell T.P."/>
            <person name="Doust A.N."/>
            <person name="Tuskan G.A."/>
            <person name="Rokhsar D."/>
            <person name="Devos K.M."/>
        </authorList>
    </citation>
    <scope>NUCLEOTIDE SEQUENCE [LARGE SCALE GENOMIC DNA]</scope>
    <source>
        <strain evidence="3">cv. Yugu1</strain>
    </source>
</reference>
<dbReference type="Pfam" id="PF20241">
    <property type="entry name" value="DUF6598"/>
    <property type="match status" value="1"/>
</dbReference>
<organism evidence="2 3">
    <name type="scientific">Setaria italica</name>
    <name type="common">Foxtail millet</name>
    <name type="synonym">Panicum italicum</name>
    <dbReference type="NCBI Taxonomy" id="4555"/>
    <lineage>
        <taxon>Eukaryota</taxon>
        <taxon>Viridiplantae</taxon>
        <taxon>Streptophyta</taxon>
        <taxon>Embryophyta</taxon>
        <taxon>Tracheophyta</taxon>
        <taxon>Spermatophyta</taxon>
        <taxon>Magnoliopsida</taxon>
        <taxon>Liliopsida</taxon>
        <taxon>Poales</taxon>
        <taxon>Poaceae</taxon>
        <taxon>PACMAD clade</taxon>
        <taxon>Panicoideae</taxon>
        <taxon>Panicodae</taxon>
        <taxon>Paniceae</taxon>
        <taxon>Cenchrinae</taxon>
        <taxon>Setaria</taxon>
    </lineage>
</organism>
<protein>
    <recommendedName>
        <fullName evidence="1">DUF6598 domain-containing protein</fullName>
    </recommendedName>
</protein>
<evidence type="ECO:0000313" key="3">
    <source>
        <dbReference type="Proteomes" id="UP000004995"/>
    </source>
</evidence>
<keyword evidence="3" id="KW-1185">Reference proteome</keyword>
<dbReference type="InterPro" id="IPR046533">
    <property type="entry name" value="DUF6598"/>
</dbReference>
<dbReference type="STRING" id="4555.K3Z0I6"/>
<dbReference type="EnsemblPlants" id="KQL28941">
    <property type="protein sequence ID" value="KQL28941"/>
    <property type="gene ID" value="SETIT_020052mg"/>
</dbReference>
<proteinExistence type="predicted"/>
<dbReference type="InParanoid" id="K3Z0I6"/>
<reference evidence="2" key="2">
    <citation type="submission" date="2018-08" db="UniProtKB">
        <authorList>
            <consortium name="EnsemblPlants"/>
        </authorList>
    </citation>
    <scope>IDENTIFICATION</scope>
    <source>
        <strain evidence="2">Yugu1</strain>
    </source>
</reference>